<reference evidence="4" key="1">
    <citation type="journal article" date="2013" name="Science">
        <title>The Amborella genome and the evolution of flowering plants.</title>
        <authorList>
            <consortium name="Amborella Genome Project"/>
        </authorList>
    </citation>
    <scope>NUCLEOTIDE SEQUENCE [LARGE SCALE GENOMIC DNA]</scope>
</reference>
<evidence type="ECO:0000313" key="3">
    <source>
        <dbReference type="EMBL" id="ERM97068.1"/>
    </source>
</evidence>
<proteinExistence type="predicted"/>
<dbReference type="Pfam" id="PF20431">
    <property type="entry name" value="E_motif"/>
    <property type="match status" value="1"/>
</dbReference>
<dbReference type="GO" id="GO:0003723">
    <property type="term" value="F:RNA binding"/>
    <property type="evidence" value="ECO:0000318"/>
    <property type="project" value="GO_Central"/>
</dbReference>
<dbReference type="PANTHER" id="PTHR47926">
    <property type="entry name" value="PENTATRICOPEPTIDE REPEAT-CONTAINING PROTEIN"/>
    <property type="match status" value="1"/>
</dbReference>
<dbReference type="KEGG" id="atr:18425018"/>
<name>W1NN85_AMBTC</name>
<dbReference type="EMBL" id="KI396610">
    <property type="protein sequence ID" value="ERM97068.1"/>
    <property type="molecule type" value="Genomic_DNA"/>
</dbReference>
<evidence type="ECO:0000256" key="1">
    <source>
        <dbReference type="ARBA" id="ARBA00022737"/>
    </source>
</evidence>
<feature type="repeat" description="PPR" evidence="2">
    <location>
        <begin position="440"/>
        <end position="474"/>
    </location>
</feature>
<dbReference type="Gene3D" id="1.25.40.10">
    <property type="entry name" value="Tetratricopeptide repeat domain"/>
    <property type="match status" value="6"/>
</dbReference>
<dbReference type="Proteomes" id="UP000017836">
    <property type="component" value="Unassembled WGS sequence"/>
</dbReference>
<dbReference type="InterPro" id="IPR046848">
    <property type="entry name" value="E_motif"/>
</dbReference>
<feature type="repeat" description="PPR" evidence="2">
    <location>
        <begin position="237"/>
        <end position="271"/>
    </location>
</feature>
<dbReference type="GO" id="GO:0009451">
    <property type="term" value="P:RNA modification"/>
    <property type="evidence" value="ECO:0000318"/>
    <property type="project" value="GO_Central"/>
</dbReference>
<dbReference type="NCBIfam" id="TIGR00756">
    <property type="entry name" value="PPR"/>
    <property type="match status" value="6"/>
</dbReference>
<keyword evidence="4" id="KW-1185">Reference proteome</keyword>
<dbReference type="InterPro" id="IPR046960">
    <property type="entry name" value="PPR_At4g14850-like_plant"/>
</dbReference>
<evidence type="ECO:0000313" key="4">
    <source>
        <dbReference type="Proteomes" id="UP000017836"/>
    </source>
</evidence>
<dbReference type="AlphaFoldDB" id="W1NN85"/>
<organism evidence="3 4">
    <name type="scientific">Amborella trichopoda</name>
    <dbReference type="NCBI Taxonomy" id="13333"/>
    <lineage>
        <taxon>Eukaryota</taxon>
        <taxon>Viridiplantae</taxon>
        <taxon>Streptophyta</taxon>
        <taxon>Embryophyta</taxon>
        <taxon>Tracheophyta</taxon>
        <taxon>Spermatophyta</taxon>
        <taxon>Magnoliopsida</taxon>
        <taxon>Amborellales</taxon>
        <taxon>Amborellaceae</taxon>
        <taxon>Amborella</taxon>
    </lineage>
</organism>
<dbReference type="Pfam" id="PF01535">
    <property type="entry name" value="PPR"/>
    <property type="match status" value="8"/>
</dbReference>
<dbReference type="PROSITE" id="PS51375">
    <property type="entry name" value="PPR"/>
    <property type="match status" value="6"/>
</dbReference>
<dbReference type="HOGENOM" id="CLU_002706_15_10_1"/>
<dbReference type="InterPro" id="IPR002885">
    <property type="entry name" value="PPR_rpt"/>
</dbReference>
<sequence length="846" mass="94832">MATPFIFPNRPINSPPFKPKQPLHFNFTPQKTKPYTQKLLLSHLSLSSPTKTLHQTISFLSENQPKFRPEIYGEILQECVYQRALELGRQIHGHIQKLGDLISKNEFFSTKLLILYAKCDSKEETFKLFEKLAVKNVFSWSAIIGFHCRNGFYDEALLSFSEMQKDGIFPDNFIIPNALKACASLRDEVSGKLIHGYSLKLGFFSCVFVGSSLVDMYGKLGLLEEAEQVFDTMPERNVISWNSIMVGFSHNGENHRVLMAFYEMISQDFEPTRVTIVSLLSACASLEAFKEGKQAHAMAVKIGLQLDNILCGGLIHFYGESGFMDDAQLVFERLVSRDMVAWNLIISGYVKLGHYHLALHCCIDLQKLEGKKPDSVTMVSVISACSGLGQLWLGRATHGYAIRNALESDAFVASGLIALYAKFGKISEAKTVFDSSLHRDVVLWNTIIAEFAELGFSGEALKLFYEMQLSGLVPNVVSWNSMILGFFKNRQVSEAMDMFSQMESANLVPNFITWTTMVSGLAQNGYGHDAIEFFRQMQLKGIKPNSVSIVSVLSACILMALLCHGKEIHGYVIRHDWRSSIIVQTSLIDMYAKCGSISMARKVFDCGAAMELPLYNAMINGYALHGDGVSALSLFNVMEVRDIRPDSITLTSILSACNHAGLYEEGRDIFKNILALYDLMPTMEHYGCIVSLLARSGLIEEALEVLSKMPFEPDAQLYGSLLLACKEHNQIELVEMVSKKLFELEPDNLGNYVSLSNIYASVGKWDEVVRLRKLMRENNWKKNPGCSWIHIGTELHPFMAGDRSHPQTNEIVRVLLSLETVTKFMGFASEINSINQNCLWQGIPCS</sequence>
<keyword evidence="1" id="KW-0677">Repeat</keyword>
<dbReference type="FunFam" id="1.25.40.10:FF:000344">
    <property type="entry name" value="Pentatricopeptide repeat-containing protein"/>
    <property type="match status" value="1"/>
</dbReference>
<dbReference type="GO" id="GO:0016556">
    <property type="term" value="P:mRNA modification"/>
    <property type="evidence" value="ECO:0007669"/>
    <property type="project" value="EnsemblPlants"/>
</dbReference>
<feature type="repeat" description="PPR" evidence="2">
    <location>
        <begin position="510"/>
        <end position="544"/>
    </location>
</feature>
<dbReference type="eggNOG" id="KOG4197">
    <property type="taxonomic scope" value="Eukaryota"/>
</dbReference>
<dbReference type="OrthoDB" id="185373at2759"/>
<evidence type="ECO:0000256" key="2">
    <source>
        <dbReference type="PROSITE-ProRule" id="PRU00708"/>
    </source>
</evidence>
<dbReference type="FunFam" id="1.25.40.10:FF:000090">
    <property type="entry name" value="Pentatricopeptide repeat-containing protein, chloroplastic"/>
    <property type="match status" value="1"/>
</dbReference>
<dbReference type="Gramene" id="ERM97068">
    <property type="protein sequence ID" value="ERM97068"/>
    <property type="gene ID" value="AMTR_s00122p00115170"/>
</dbReference>
<dbReference type="Pfam" id="PF13041">
    <property type="entry name" value="PPR_2"/>
    <property type="match status" value="2"/>
</dbReference>
<dbReference type="InterPro" id="IPR011990">
    <property type="entry name" value="TPR-like_helical_dom_sf"/>
</dbReference>
<dbReference type="OMA" id="HEMRMDG"/>
<protein>
    <submittedName>
        <fullName evidence="3">Uncharacterized protein</fullName>
    </submittedName>
</protein>
<dbReference type="PANTHER" id="PTHR47926:SF386">
    <property type="entry name" value="PENTATRICOPEPTIDE REPEAT-CONTAINING PROTEIN"/>
    <property type="match status" value="1"/>
</dbReference>
<dbReference type="GO" id="GO:0003729">
    <property type="term" value="F:mRNA binding"/>
    <property type="evidence" value="ECO:0007669"/>
    <property type="project" value="EnsemblPlants"/>
</dbReference>
<feature type="repeat" description="PPR" evidence="2">
    <location>
        <begin position="475"/>
        <end position="509"/>
    </location>
</feature>
<feature type="repeat" description="PPR" evidence="2">
    <location>
        <begin position="611"/>
        <end position="645"/>
    </location>
</feature>
<gene>
    <name evidence="3" type="ORF">AMTR_s00122p00115170</name>
</gene>
<accession>W1NN85</accession>
<feature type="repeat" description="PPR" evidence="2">
    <location>
        <begin position="136"/>
        <end position="170"/>
    </location>
</feature>